<dbReference type="EMBL" id="MU863979">
    <property type="protein sequence ID" value="KAK4196652.1"/>
    <property type="molecule type" value="Genomic_DNA"/>
</dbReference>
<gene>
    <name evidence="2" type="ORF">QBC40DRAFT_312928</name>
</gene>
<organism evidence="2 3">
    <name type="scientific">Triangularia verruculosa</name>
    <dbReference type="NCBI Taxonomy" id="2587418"/>
    <lineage>
        <taxon>Eukaryota</taxon>
        <taxon>Fungi</taxon>
        <taxon>Dikarya</taxon>
        <taxon>Ascomycota</taxon>
        <taxon>Pezizomycotina</taxon>
        <taxon>Sordariomycetes</taxon>
        <taxon>Sordariomycetidae</taxon>
        <taxon>Sordariales</taxon>
        <taxon>Podosporaceae</taxon>
        <taxon>Triangularia</taxon>
    </lineage>
</organism>
<dbReference type="PANTHER" id="PTHR35910">
    <property type="entry name" value="2EXR DOMAIN-CONTAINING PROTEIN"/>
    <property type="match status" value="1"/>
</dbReference>
<dbReference type="InterPro" id="IPR019794">
    <property type="entry name" value="Peroxidases_AS"/>
</dbReference>
<evidence type="ECO:0000259" key="1">
    <source>
        <dbReference type="Pfam" id="PF20150"/>
    </source>
</evidence>
<reference evidence="2" key="2">
    <citation type="submission" date="2023-05" db="EMBL/GenBank/DDBJ databases">
        <authorList>
            <consortium name="Lawrence Berkeley National Laboratory"/>
            <person name="Steindorff A."/>
            <person name="Hensen N."/>
            <person name="Bonometti L."/>
            <person name="Westerberg I."/>
            <person name="Brannstrom I.O."/>
            <person name="Guillou S."/>
            <person name="Cros-Aarteil S."/>
            <person name="Calhoun S."/>
            <person name="Haridas S."/>
            <person name="Kuo A."/>
            <person name="Mondo S."/>
            <person name="Pangilinan J."/>
            <person name="Riley R."/>
            <person name="Labutti K."/>
            <person name="Andreopoulos B."/>
            <person name="Lipzen A."/>
            <person name="Chen C."/>
            <person name="Yanf M."/>
            <person name="Daum C."/>
            <person name="Ng V."/>
            <person name="Clum A."/>
            <person name="Ohm R."/>
            <person name="Martin F."/>
            <person name="Silar P."/>
            <person name="Natvig D."/>
            <person name="Lalanne C."/>
            <person name="Gautier V."/>
            <person name="Ament-Velasquez S.L."/>
            <person name="Kruys A."/>
            <person name="Hutchinson M.I."/>
            <person name="Powell A.J."/>
            <person name="Barry K."/>
            <person name="Miller A.N."/>
            <person name="Grigoriev I.V."/>
            <person name="Debuchy R."/>
            <person name="Gladieux P."/>
            <person name="Thoren M.H."/>
            <person name="Johannesson H."/>
        </authorList>
    </citation>
    <scope>NUCLEOTIDE SEQUENCE</scope>
    <source>
        <strain evidence="2">CBS 315.58</strain>
    </source>
</reference>
<comment type="caution">
    <text evidence="2">The sequence shown here is derived from an EMBL/GenBank/DDBJ whole genome shotgun (WGS) entry which is preliminary data.</text>
</comment>
<accession>A0AAN6XDM6</accession>
<proteinExistence type="predicted"/>
<dbReference type="InterPro" id="IPR045518">
    <property type="entry name" value="2EXR"/>
</dbReference>
<protein>
    <recommendedName>
        <fullName evidence="1">2EXR domain-containing protein</fullName>
    </recommendedName>
</protein>
<dbReference type="AlphaFoldDB" id="A0AAN6XDM6"/>
<evidence type="ECO:0000313" key="3">
    <source>
        <dbReference type="Proteomes" id="UP001303160"/>
    </source>
</evidence>
<dbReference type="Pfam" id="PF20150">
    <property type="entry name" value="2EXR"/>
    <property type="match status" value="1"/>
</dbReference>
<keyword evidence="3" id="KW-1185">Reference proteome</keyword>
<sequence length="441" mass="51967">MPTTTSTAWNALPAELRLKIYRASWEPRTVAMYLDSSEPSDRFGFTVPHRLETVPLPATLHLCFEARQETLKHYAKYVDRSKPSSPKPRFFNPNLDILHFGISREPPYPYLSINSTIFLPASITVTLGLREQYVSGLRGQRSIPSWVIIWLENSDIMYAIKSIDFWLLDFHDKEGSWNRRYRICRTKMVKKTPIAVFEDAVWRPVRDPEFECQKKGCNQPRELWRWGYSKEESRPRTEKMPHNLQVGISSAAPKPGYNSVLRFPCAVDYWEQLNGREILKQTGAIVFDDGSTWEQEREWSVLRVVNEGVWDRIAYGMAFIYLMIRNPLSNEYDPTEWELYLSYRDWELNRPARREIFTETAHGVCLADYQFDEGRRKGELEDLTLYPVTGMVRSEREYLQKWEQNMNESRNDEAERFFFEEDHDGGHTAKSAIRMTWHQCV</sequence>
<feature type="domain" description="2EXR" evidence="1">
    <location>
        <begin position="10"/>
        <end position="98"/>
    </location>
</feature>
<dbReference type="PROSITE" id="PS00436">
    <property type="entry name" value="PEROXIDASE_2"/>
    <property type="match status" value="1"/>
</dbReference>
<dbReference type="GO" id="GO:0004601">
    <property type="term" value="F:peroxidase activity"/>
    <property type="evidence" value="ECO:0007669"/>
    <property type="project" value="InterPro"/>
</dbReference>
<name>A0AAN6XDM6_9PEZI</name>
<dbReference type="PANTHER" id="PTHR35910:SF1">
    <property type="entry name" value="2EXR DOMAIN-CONTAINING PROTEIN"/>
    <property type="match status" value="1"/>
</dbReference>
<evidence type="ECO:0000313" key="2">
    <source>
        <dbReference type="EMBL" id="KAK4196652.1"/>
    </source>
</evidence>
<dbReference type="Proteomes" id="UP001303160">
    <property type="component" value="Unassembled WGS sequence"/>
</dbReference>
<reference evidence="2" key="1">
    <citation type="journal article" date="2023" name="Mol. Phylogenet. Evol.">
        <title>Genome-scale phylogeny and comparative genomics of the fungal order Sordariales.</title>
        <authorList>
            <person name="Hensen N."/>
            <person name="Bonometti L."/>
            <person name="Westerberg I."/>
            <person name="Brannstrom I.O."/>
            <person name="Guillou S."/>
            <person name="Cros-Aarteil S."/>
            <person name="Calhoun S."/>
            <person name="Haridas S."/>
            <person name="Kuo A."/>
            <person name="Mondo S."/>
            <person name="Pangilinan J."/>
            <person name="Riley R."/>
            <person name="LaButti K."/>
            <person name="Andreopoulos B."/>
            <person name="Lipzen A."/>
            <person name="Chen C."/>
            <person name="Yan M."/>
            <person name="Daum C."/>
            <person name="Ng V."/>
            <person name="Clum A."/>
            <person name="Steindorff A."/>
            <person name="Ohm R.A."/>
            <person name="Martin F."/>
            <person name="Silar P."/>
            <person name="Natvig D.O."/>
            <person name="Lalanne C."/>
            <person name="Gautier V."/>
            <person name="Ament-Velasquez S.L."/>
            <person name="Kruys A."/>
            <person name="Hutchinson M.I."/>
            <person name="Powell A.J."/>
            <person name="Barry K."/>
            <person name="Miller A.N."/>
            <person name="Grigoriev I.V."/>
            <person name="Debuchy R."/>
            <person name="Gladieux P."/>
            <person name="Hiltunen Thoren M."/>
            <person name="Johannesson H."/>
        </authorList>
    </citation>
    <scope>NUCLEOTIDE SEQUENCE</scope>
    <source>
        <strain evidence="2">CBS 315.58</strain>
    </source>
</reference>